<dbReference type="Pfam" id="PF01663">
    <property type="entry name" value="Phosphodiest"/>
    <property type="match status" value="1"/>
</dbReference>
<evidence type="ECO:0000313" key="3">
    <source>
        <dbReference type="Proteomes" id="UP000199308"/>
    </source>
</evidence>
<protein>
    <submittedName>
        <fullName evidence="2">Type I phosphodiesterase / nucleotide pyrophosphatase</fullName>
    </submittedName>
</protein>
<keyword evidence="3" id="KW-1185">Reference proteome</keyword>
<dbReference type="CDD" id="cd16018">
    <property type="entry name" value="Enpp"/>
    <property type="match status" value="1"/>
</dbReference>
<dbReference type="Proteomes" id="UP000199308">
    <property type="component" value="Unassembled WGS sequence"/>
</dbReference>
<dbReference type="AlphaFoldDB" id="A0A1I0F187"/>
<dbReference type="InterPro" id="IPR002591">
    <property type="entry name" value="Phosphodiest/P_Trfase"/>
</dbReference>
<name>A0A1I0F187_THASX</name>
<evidence type="ECO:0000313" key="2">
    <source>
        <dbReference type="EMBL" id="SET51544.1"/>
    </source>
</evidence>
<gene>
    <name evidence="2" type="ORF">SAMN05660429_02021</name>
</gene>
<dbReference type="OrthoDB" id="9771966at2"/>
<dbReference type="STRING" id="349064.SAMN05660429_02021"/>
<dbReference type="SUPFAM" id="SSF53649">
    <property type="entry name" value="Alkaline phosphatase-like"/>
    <property type="match status" value="1"/>
</dbReference>
<proteinExistence type="predicted"/>
<keyword evidence="1" id="KW-0732">Signal</keyword>
<reference evidence="2 3" key="1">
    <citation type="submission" date="2016-10" db="EMBL/GenBank/DDBJ databases">
        <authorList>
            <person name="de Groot N.N."/>
        </authorList>
    </citation>
    <scope>NUCLEOTIDE SEQUENCE [LARGE SCALE GENOMIC DNA]</scope>
    <source>
        <strain evidence="2 3">DSM 19706</strain>
    </source>
</reference>
<dbReference type="Gene3D" id="3.30.1360.180">
    <property type="match status" value="1"/>
</dbReference>
<dbReference type="InterPro" id="IPR017850">
    <property type="entry name" value="Alkaline_phosphatase_core_sf"/>
</dbReference>
<dbReference type="RefSeq" id="WP_093329748.1">
    <property type="nucleotide sequence ID" value="NZ_AP027363.1"/>
</dbReference>
<feature type="signal peptide" evidence="1">
    <location>
        <begin position="1"/>
        <end position="20"/>
    </location>
</feature>
<dbReference type="GO" id="GO:0016787">
    <property type="term" value="F:hydrolase activity"/>
    <property type="evidence" value="ECO:0007669"/>
    <property type="project" value="UniProtKB-ARBA"/>
</dbReference>
<dbReference type="PANTHER" id="PTHR10151">
    <property type="entry name" value="ECTONUCLEOTIDE PYROPHOSPHATASE/PHOSPHODIESTERASE"/>
    <property type="match status" value="1"/>
</dbReference>
<feature type="chain" id="PRO_5011560138" evidence="1">
    <location>
        <begin position="21"/>
        <end position="413"/>
    </location>
</feature>
<dbReference type="PANTHER" id="PTHR10151:SF120">
    <property type="entry name" value="BIS(5'-ADENOSYL)-TRIPHOSPHATASE"/>
    <property type="match status" value="1"/>
</dbReference>
<evidence type="ECO:0000256" key="1">
    <source>
        <dbReference type="SAM" id="SignalP"/>
    </source>
</evidence>
<accession>A0A1I0F187</accession>
<organism evidence="2 3">
    <name type="scientific">Thalassotalea agarivorans</name>
    <name type="common">Thalassomonas agarivorans</name>
    <dbReference type="NCBI Taxonomy" id="349064"/>
    <lineage>
        <taxon>Bacteria</taxon>
        <taxon>Pseudomonadati</taxon>
        <taxon>Pseudomonadota</taxon>
        <taxon>Gammaproteobacteria</taxon>
        <taxon>Alteromonadales</taxon>
        <taxon>Colwelliaceae</taxon>
        <taxon>Thalassotalea</taxon>
    </lineage>
</organism>
<dbReference type="Gene3D" id="3.40.720.10">
    <property type="entry name" value="Alkaline Phosphatase, subunit A"/>
    <property type="match status" value="1"/>
</dbReference>
<dbReference type="EMBL" id="FOHK01000008">
    <property type="protein sequence ID" value="SET51544.1"/>
    <property type="molecule type" value="Genomic_DNA"/>
</dbReference>
<sequence length="413" mass="47029">MTFKTIIIAILVSVSIAASAQQEEVQVDIVEQQTPVVLISIDGFAFYYLQKFKPKTLLKLIDRGTTNSGLQPVYPSKTFPNHISMITGKYPNEHGIVHNTFYHRELNAQYYKGAAEKEPAWLTAEPIWSIAEKQNIKTGVYFWPESFATRVAVPSYNFYYDSGVDNKKRLDQILFWLRMPADQKPGFMATYFSSVDTAGHLYGPESEEVKLEIEKLDNLLGDFVDALDQEFNNEVNLIIVSDHGMVSAGEPSAVYWQDIISAETLERLTNVTNGQTQLLLYGDSKTILDARSQLLRASERENKTLYDVYLAREFPKHWHMEKETPQRPDLIVDARPPYTFINTNGYVQLATHGYDGNQYIGLDAIFIGYGPDFKARHKVDKFEVTTIFELVGHLLDLKMNTEQSEIVDVILAQ</sequence>